<sequence>MNLLFFLGFLLAAAAAAANQLCRLSSSDILIDDTCYRFENSNLNYHDAQRYCHIMKMNVAIAKDERKWNFLASMAVTKFGITNGNFYIGLSRSNASSPFYWDDGTPLEVHNFGIMTPQNNVIELMHTSKWTTVNPTEPHLFICSYLMNATHS</sequence>
<dbReference type="InterPro" id="IPR016187">
    <property type="entry name" value="CTDL_fold"/>
</dbReference>
<dbReference type="PANTHER" id="PTHR23062">
    <property type="entry name" value="HYPOTHETICAL PROTEIN C.ELEGANS"/>
    <property type="match status" value="1"/>
</dbReference>
<feature type="domain" description="C-type lectin" evidence="2">
    <location>
        <begin position="31"/>
        <end position="144"/>
    </location>
</feature>
<dbReference type="Proteomes" id="UP000494206">
    <property type="component" value="Unassembled WGS sequence"/>
</dbReference>
<accession>A0A8S1EZB1</accession>
<evidence type="ECO:0000256" key="1">
    <source>
        <dbReference type="SAM" id="SignalP"/>
    </source>
</evidence>
<dbReference type="InterPro" id="IPR016186">
    <property type="entry name" value="C-type_lectin-like/link_sf"/>
</dbReference>
<dbReference type="EMBL" id="CADEPM010000005">
    <property type="protein sequence ID" value="CAB3406719.1"/>
    <property type="molecule type" value="Genomic_DNA"/>
</dbReference>
<feature type="signal peptide" evidence="1">
    <location>
        <begin position="1"/>
        <end position="18"/>
    </location>
</feature>
<dbReference type="PROSITE" id="PS50041">
    <property type="entry name" value="C_TYPE_LECTIN_2"/>
    <property type="match status" value="1"/>
</dbReference>
<protein>
    <recommendedName>
        <fullName evidence="2">C-type lectin domain-containing protein</fullName>
    </recommendedName>
</protein>
<dbReference type="Gene3D" id="3.10.100.10">
    <property type="entry name" value="Mannose-Binding Protein A, subunit A"/>
    <property type="match status" value="1"/>
</dbReference>
<organism evidence="3 4">
    <name type="scientific">Caenorhabditis bovis</name>
    <dbReference type="NCBI Taxonomy" id="2654633"/>
    <lineage>
        <taxon>Eukaryota</taxon>
        <taxon>Metazoa</taxon>
        <taxon>Ecdysozoa</taxon>
        <taxon>Nematoda</taxon>
        <taxon>Chromadorea</taxon>
        <taxon>Rhabditida</taxon>
        <taxon>Rhabditina</taxon>
        <taxon>Rhabditomorpha</taxon>
        <taxon>Rhabditoidea</taxon>
        <taxon>Rhabditidae</taxon>
        <taxon>Peloderinae</taxon>
        <taxon>Caenorhabditis</taxon>
    </lineage>
</organism>
<dbReference type="AlphaFoldDB" id="A0A8S1EZB1"/>
<dbReference type="PANTHER" id="PTHR23062:SF3">
    <property type="entry name" value="ANF_RECEPTOR DOMAIN-CONTAINING PROTEIN-RELATED"/>
    <property type="match status" value="1"/>
</dbReference>
<evidence type="ECO:0000313" key="3">
    <source>
        <dbReference type="EMBL" id="CAB3406719.1"/>
    </source>
</evidence>
<evidence type="ECO:0000259" key="2">
    <source>
        <dbReference type="PROSITE" id="PS50041"/>
    </source>
</evidence>
<comment type="caution">
    <text evidence="3">The sequence shown here is derived from an EMBL/GenBank/DDBJ whole genome shotgun (WGS) entry which is preliminary data.</text>
</comment>
<reference evidence="3 4" key="1">
    <citation type="submission" date="2020-04" db="EMBL/GenBank/DDBJ databases">
        <authorList>
            <person name="Laetsch R D."/>
            <person name="Stevens L."/>
            <person name="Kumar S."/>
            <person name="Blaxter L. M."/>
        </authorList>
    </citation>
    <scope>NUCLEOTIDE SEQUENCE [LARGE SCALE GENOMIC DNA]</scope>
</reference>
<proteinExistence type="predicted"/>
<feature type="chain" id="PRO_5035921613" description="C-type lectin domain-containing protein" evidence="1">
    <location>
        <begin position="19"/>
        <end position="152"/>
    </location>
</feature>
<dbReference type="OrthoDB" id="5837296at2759"/>
<dbReference type="CDD" id="cd00037">
    <property type="entry name" value="CLECT"/>
    <property type="match status" value="1"/>
</dbReference>
<dbReference type="InterPro" id="IPR001304">
    <property type="entry name" value="C-type_lectin-like"/>
</dbReference>
<evidence type="ECO:0000313" key="4">
    <source>
        <dbReference type="Proteomes" id="UP000494206"/>
    </source>
</evidence>
<keyword evidence="4" id="KW-1185">Reference proteome</keyword>
<dbReference type="SUPFAM" id="SSF56436">
    <property type="entry name" value="C-type lectin-like"/>
    <property type="match status" value="1"/>
</dbReference>
<gene>
    <name evidence="3" type="ORF">CBOVIS_LOCUS8752</name>
</gene>
<name>A0A8S1EZB1_9PELO</name>
<dbReference type="Pfam" id="PF00059">
    <property type="entry name" value="Lectin_C"/>
    <property type="match status" value="1"/>
</dbReference>
<dbReference type="SMART" id="SM00034">
    <property type="entry name" value="CLECT"/>
    <property type="match status" value="1"/>
</dbReference>
<dbReference type="GO" id="GO:0045087">
    <property type="term" value="P:innate immune response"/>
    <property type="evidence" value="ECO:0007669"/>
    <property type="project" value="TreeGrafter"/>
</dbReference>
<keyword evidence="1" id="KW-0732">Signal</keyword>